<name>A0A810BZ84_9BRAD</name>
<reference evidence="1" key="1">
    <citation type="submission" date="2020-05" db="EMBL/GenBank/DDBJ databases">
        <title>Complete genome sequence of Bradyrhizobium diazoefficiens XF2 isolated from soybean nodule.</title>
        <authorList>
            <person name="Noda R."/>
            <person name="Kakizaki K."/>
            <person name="Minamisawa K."/>
        </authorList>
    </citation>
    <scope>NUCLEOTIDE SEQUENCE</scope>
    <source>
        <strain evidence="1">XF2</strain>
    </source>
</reference>
<proteinExistence type="predicted"/>
<gene>
    <name evidence="1" type="ORF">XF2B_67570</name>
    <name evidence="2" type="ORF">XF3B_67970</name>
    <name evidence="3" type="ORF">XF9B_37990</name>
    <name evidence="4" type="ORF">XF9B_67260</name>
</gene>
<evidence type="ECO:0000313" key="1">
    <source>
        <dbReference type="EMBL" id="BCE32988.1"/>
    </source>
</evidence>
<reference evidence="2" key="2">
    <citation type="submission" date="2020-05" db="EMBL/GenBank/DDBJ databases">
        <title>Complete genome sequence of Bradyrhizobium diazoefficiens XF3 isolated from soybean nodule.</title>
        <authorList>
            <person name="Noda R."/>
            <person name="Kakizaki K."/>
            <person name="Minamisawa K."/>
        </authorList>
    </citation>
    <scope>NUCLEOTIDE SEQUENCE</scope>
    <source>
        <strain evidence="2">XF3</strain>
    </source>
</reference>
<dbReference type="AlphaFoldDB" id="A0A810BZ84"/>
<organism evidence="3">
    <name type="scientific">Bradyrhizobium diazoefficiens</name>
    <dbReference type="NCBI Taxonomy" id="1355477"/>
    <lineage>
        <taxon>Bacteria</taxon>
        <taxon>Pseudomonadati</taxon>
        <taxon>Pseudomonadota</taxon>
        <taxon>Alphaproteobacteria</taxon>
        <taxon>Hyphomicrobiales</taxon>
        <taxon>Nitrobacteraceae</taxon>
        <taxon>Bradyrhizobium</taxon>
    </lineage>
</organism>
<evidence type="ECO:0000313" key="3">
    <source>
        <dbReference type="EMBL" id="BCE82378.1"/>
    </source>
</evidence>
<dbReference type="EMBL" id="AP023092">
    <property type="protein sequence ID" value="BCE32988.1"/>
    <property type="molecule type" value="Genomic_DNA"/>
</dbReference>
<reference evidence="3" key="3">
    <citation type="submission" date="2020-05" db="EMBL/GenBank/DDBJ databases">
        <title>Complete genome sequence of Bradyrhizobium diazoefficiens XF9 isolated from soybean nodule.</title>
        <authorList>
            <person name="Noda R."/>
            <person name="Kakizaki K."/>
            <person name="Minamisawa K."/>
        </authorList>
    </citation>
    <scope>NUCLEOTIDE SEQUENCE</scope>
    <source>
        <strain evidence="3">XF9</strain>
    </source>
</reference>
<dbReference type="EMBL" id="AP023098">
    <property type="protein sequence ID" value="BCE82378.1"/>
    <property type="molecule type" value="Genomic_DNA"/>
</dbReference>
<dbReference type="EMBL" id="AP023098">
    <property type="protein sequence ID" value="BCE85305.1"/>
    <property type="molecule type" value="Genomic_DNA"/>
</dbReference>
<protein>
    <submittedName>
        <fullName evidence="3">Uncharacterized protein</fullName>
    </submittedName>
</protein>
<evidence type="ECO:0000313" key="4">
    <source>
        <dbReference type="EMBL" id="BCE85305.1"/>
    </source>
</evidence>
<accession>A0A810BZ84</accession>
<sequence>MTKEEAAGYCGCSTLAAFDDWIRKGIVPGAIPGTNRWDRKAVDLALDQASNIEIGVRSVSLLAEWKASKTANR</sequence>
<dbReference type="EMBL" id="AP023093">
    <property type="protein sequence ID" value="BCE41766.1"/>
    <property type="molecule type" value="Genomic_DNA"/>
</dbReference>
<evidence type="ECO:0000313" key="2">
    <source>
        <dbReference type="EMBL" id="BCE41766.1"/>
    </source>
</evidence>